<dbReference type="Proteomes" id="UP000594688">
    <property type="component" value="Chromosome"/>
</dbReference>
<evidence type="ECO:0000256" key="6">
    <source>
        <dbReference type="RuleBase" id="RU000320"/>
    </source>
</evidence>
<feature type="transmembrane region" description="Helical" evidence="7">
    <location>
        <begin position="301"/>
        <end position="320"/>
    </location>
</feature>
<name>A0A7T0BTJ4_9BACT</name>
<feature type="transmembrane region" description="Helical" evidence="7">
    <location>
        <begin position="370"/>
        <end position="391"/>
    </location>
</feature>
<evidence type="ECO:0000256" key="7">
    <source>
        <dbReference type="SAM" id="Phobius"/>
    </source>
</evidence>
<evidence type="ECO:0000256" key="3">
    <source>
        <dbReference type="ARBA" id="ARBA00022692"/>
    </source>
</evidence>
<feature type="transmembrane region" description="Helical" evidence="7">
    <location>
        <begin position="6"/>
        <end position="23"/>
    </location>
</feature>
<feature type="transmembrane region" description="Helical" evidence="7">
    <location>
        <begin position="332"/>
        <end position="349"/>
    </location>
</feature>
<dbReference type="GO" id="GO:0003954">
    <property type="term" value="F:NADH dehydrogenase activity"/>
    <property type="evidence" value="ECO:0007669"/>
    <property type="project" value="TreeGrafter"/>
</dbReference>
<dbReference type="EMBL" id="CP048685">
    <property type="protein sequence ID" value="QPJ60522.1"/>
    <property type="molecule type" value="Genomic_DNA"/>
</dbReference>
<feature type="transmembrane region" description="Helical" evidence="7">
    <location>
        <begin position="411"/>
        <end position="433"/>
    </location>
</feature>
<dbReference type="GO" id="GO:0042773">
    <property type="term" value="P:ATP synthesis coupled electron transport"/>
    <property type="evidence" value="ECO:0007669"/>
    <property type="project" value="InterPro"/>
</dbReference>
<dbReference type="InterPro" id="IPR003918">
    <property type="entry name" value="NADH_UbQ_OxRdtase"/>
</dbReference>
<evidence type="ECO:0000313" key="10">
    <source>
        <dbReference type="Proteomes" id="UP000594688"/>
    </source>
</evidence>
<gene>
    <name evidence="9" type="ORF">G3M70_00895</name>
</gene>
<evidence type="ECO:0000256" key="4">
    <source>
        <dbReference type="ARBA" id="ARBA00022989"/>
    </source>
</evidence>
<feature type="transmembrane region" description="Helical" evidence="7">
    <location>
        <begin position="206"/>
        <end position="227"/>
    </location>
</feature>
<comment type="subcellular location">
    <subcellularLocation>
        <location evidence="1">Endomembrane system</location>
        <topology evidence="1">Multi-pass membrane protein</topology>
    </subcellularLocation>
    <subcellularLocation>
        <location evidence="6">Membrane</location>
        <topology evidence="6">Multi-pass membrane protein</topology>
    </subcellularLocation>
</comment>
<feature type="transmembrane region" description="Helical" evidence="7">
    <location>
        <begin position="30"/>
        <end position="49"/>
    </location>
</feature>
<feature type="transmembrane region" description="Helical" evidence="7">
    <location>
        <begin position="132"/>
        <end position="149"/>
    </location>
</feature>
<keyword evidence="4 7" id="KW-1133">Transmembrane helix</keyword>
<proteinExistence type="inferred from homology"/>
<dbReference type="GO" id="GO:0016020">
    <property type="term" value="C:membrane"/>
    <property type="evidence" value="ECO:0007669"/>
    <property type="project" value="UniProtKB-SubCell"/>
</dbReference>
<feature type="domain" description="NADH:quinone oxidoreductase/Mrp antiporter transmembrane" evidence="8">
    <location>
        <begin position="125"/>
        <end position="411"/>
    </location>
</feature>
<dbReference type="GO" id="GO:0012505">
    <property type="term" value="C:endomembrane system"/>
    <property type="evidence" value="ECO:0007669"/>
    <property type="project" value="UniProtKB-SubCell"/>
</dbReference>
<dbReference type="AlphaFoldDB" id="A0A7T0BTJ4"/>
<dbReference type="PRINTS" id="PR01437">
    <property type="entry name" value="NUOXDRDTASE4"/>
</dbReference>
<evidence type="ECO:0000259" key="8">
    <source>
        <dbReference type="Pfam" id="PF00361"/>
    </source>
</evidence>
<dbReference type="PANTHER" id="PTHR43507">
    <property type="entry name" value="NADH-UBIQUINONE OXIDOREDUCTASE CHAIN 4"/>
    <property type="match status" value="1"/>
</dbReference>
<feature type="transmembrane region" description="Helical" evidence="7">
    <location>
        <begin position="69"/>
        <end position="96"/>
    </location>
</feature>
<evidence type="ECO:0000256" key="1">
    <source>
        <dbReference type="ARBA" id="ARBA00004127"/>
    </source>
</evidence>
<dbReference type="InterPro" id="IPR001750">
    <property type="entry name" value="ND/Mrp_TM"/>
</dbReference>
<dbReference type="GO" id="GO:0008137">
    <property type="term" value="F:NADH dehydrogenase (ubiquinone) activity"/>
    <property type="evidence" value="ECO:0007669"/>
    <property type="project" value="InterPro"/>
</dbReference>
<evidence type="ECO:0000313" key="9">
    <source>
        <dbReference type="EMBL" id="QPJ60522.1"/>
    </source>
</evidence>
<feature type="transmembrane region" description="Helical" evidence="7">
    <location>
        <begin position="458"/>
        <end position="477"/>
    </location>
</feature>
<dbReference type="PANTHER" id="PTHR43507:SF1">
    <property type="entry name" value="NADH-UBIQUINONE OXIDOREDUCTASE CHAIN 4"/>
    <property type="match status" value="1"/>
</dbReference>
<feature type="transmembrane region" description="Helical" evidence="7">
    <location>
        <begin position="161"/>
        <end position="186"/>
    </location>
</feature>
<sequence length="506" mass="55713">MLSLIVFIPLIAGLVLIFMRGLEHDKVVRIAYGSAGTAFVLSLIALVGYDFHHGDMQYVASIVWVPMLGITYTVGADGISLWLVVLTAFLGILAINSARNQKQNPQQFLALILMLLAGTLGVFVALDTILFYVFWELMLVPTYFLIGLWGEENRVYATTKFVIYTLVGSLLMLVAIVWITVIHYEATHVVTFDIQTLVHTHIPTDIQWYLFGFFFLAFAIKVPIFPFHSWLPHTYVACPIPVLVLLTGAMSKTGAYGLIRFCLPLFPEAVHDFSLWIGAMAAGGIIYGAWIAVAQRDIKALVAYSSISHLGFIVLGIFSGNDQGMSGSVLQMVNHGIIASALFLIVGMLEERVGTRNLDQFCGLKKHMPMLYAMFMLITLAALGLPGLNGFVGEFLILMGVWTSHALSDMAVLFVLGAGLAIVFASVYMLYMFQGAMQESTIKLPKDMKDIDRREQGLLIPACILVVFLGLFPSVVVDRVEPVAKHVLHIEKTENLPTHSDGHGGH</sequence>
<organism evidence="9 10">
    <name type="scientific">Candidatus Nitronauta litoralis</name>
    <dbReference type="NCBI Taxonomy" id="2705533"/>
    <lineage>
        <taxon>Bacteria</taxon>
        <taxon>Pseudomonadati</taxon>
        <taxon>Nitrospinota/Tectimicrobiota group</taxon>
        <taxon>Nitrospinota</taxon>
        <taxon>Nitrospinia</taxon>
        <taxon>Nitrospinales</taxon>
        <taxon>Nitrospinaceae</taxon>
        <taxon>Candidatus Nitronauta</taxon>
    </lineage>
</organism>
<keyword evidence="3 6" id="KW-0812">Transmembrane</keyword>
<protein>
    <submittedName>
        <fullName evidence="9">NADH-quinone oxidoreductase subunit M</fullName>
    </submittedName>
</protein>
<dbReference type="InterPro" id="IPR010227">
    <property type="entry name" value="NADH_Q_OxRdtase_chainM/4"/>
</dbReference>
<comment type="similarity">
    <text evidence="2">Belongs to the complex I subunit 4 family.</text>
</comment>
<dbReference type="GO" id="GO:0015990">
    <property type="term" value="P:electron transport coupled proton transport"/>
    <property type="evidence" value="ECO:0007669"/>
    <property type="project" value="TreeGrafter"/>
</dbReference>
<feature type="transmembrane region" description="Helical" evidence="7">
    <location>
        <begin position="273"/>
        <end position="294"/>
    </location>
</feature>
<evidence type="ECO:0000256" key="5">
    <source>
        <dbReference type="ARBA" id="ARBA00023136"/>
    </source>
</evidence>
<dbReference type="GO" id="GO:0048039">
    <property type="term" value="F:ubiquinone binding"/>
    <property type="evidence" value="ECO:0007669"/>
    <property type="project" value="TreeGrafter"/>
</dbReference>
<evidence type="ECO:0000256" key="2">
    <source>
        <dbReference type="ARBA" id="ARBA00009025"/>
    </source>
</evidence>
<reference evidence="9 10" key="1">
    <citation type="submission" date="2020-02" db="EMBL/GenBank/DDBJ databases">
        <title>Genomic and physiological characterization of two novel Nitrospinaceae genera.</title>
        <authorList>
            <person name="Mueller A.J."/>
            <person name="Jung M.-Y."/>
            <person name="Strachan C.R."/>
            <person name="Herbold C.W."/>
            <person name="Kirkegaard R.H."/>
            <person name="Daims H."/>
        </authorList>
    </citation>
    <scope>NUCLEOTIDE SEQUENCE [LARGE SCALE GENOMIC DNA]</scope>
    <source>
        <strain evidence="9">EB</strain>
    </source>
</reference>
<dbReference type="Pfam" id="PF00361">
    <property type="entry name" value="Proton_antipo_M"/>
    <property type="match status" value="1"/>
</dbReference>
<feature type="transmembrane region" description="Helical" evidence="7">
    <location>
        <begin position="234"/>
        <end position="253"/>
    </location>
</feature>
<keyword evidence="5 7" id="KW-0472">Membrane</keyword>
<dbReference type="KEGG" id="nli:G3M70_00895"/>
<accession>A0A7T0BTJ4</accession>
<dbReference type="NCBIfam" id="TIGR01972">
    <property type="entry name" value="NDH_I_M"/>
    <property type="match status" value="1"/>
</dbReference>
<feature type="transmembrane region" description="Helical" evidence="7">
    <location>
        <begin position="108"/>
        <end position="126"/>
    </location>
</feature>